<comment type="caution">
    <text evidence="1">The sequence shown here is derived from an EMBL/GenBank/DDBJ whole genome shotgun (WGS) entry which is preliminary data.</text>
</comment>
<organism evidence="1 2">
    <name type="scientific">Cronobacter dublinensis 1210</name>
    <dbReference type="NCBI Taxonomy" id="1208656"/>
    <lineage>
        <taxon>Bacteria</taxon>
        <taxon>Pseudomonadati</taxon>
        <taxon>Pseudomonadota</taxon>
        <taxon>Gammaproteobacteria</taxon>
        <taxon>Enterobacterales</taxon>
        <taxon>Enterobacteriaceae</taxon>
        <taxon>Cronobacter</taxon>
    </lineage>
</organism>
<keyword evidence="2" id="KW-1185">Reference proteome</keyword>
<proteinExistence type="predicted"/>
<evidence type="ECO:0000313" key="2">
    <source>
        <dbReference type="Proteomes" id="UP000009342"/>
    </source>
</evidence>
<sequence>MSKLCRFSHFCNCVNKWLTFRLFLPAPLIDIPLQKIRLLALFGVF</sequence>
<protein>
    <submittedName>
        <fullName evidence="1">Uncharacterized protein</fullName>
    </submittedName>
</protein>
<gene>
    <name evidence="1" type="ORF">BN134_2004</name>
</gene>
<dbReference type="Proteomes" id="UP000009342">
    <property type="component" value="Unassembled WGS sequence"/>
</dbReference>
<reference evidence="2" key="1">
    <citation type="journal article" date="2012" name="PLoS ONE">
        <title>Comparative analysis of genome sequences covering the seven cronobacter species.</title>
        <authorList>
            <person name="Joseph S."/>
            <person name="Desai P."/>
            <person name="Ji Y."/>
            <person name="Cummings C.A."/>
            <person name="Shih R."/>
            <person name="Degoricija L."/>
            <person name="Rico A."/>
            <person name="Brzoska P."/>
            <person name="Hamby S.E."/>
            <person name="Masood N."/>
            <person name="Hariri S."/>
            <person name="Sonbol H."/>
            <person name="Chuzhanova N."/>
            <person name="McClelland M."/>
            <person name="Furtado M.R."/>
            <person name="Forsythe S.J."/>
        </authorList>
    </citation>
    <scope>NUCLEOTIDE SEQUENCE [LARGE SCALE GENOMIC DNA]</scope>
    <source>
        <strain evidence="2">1210</strain>
    </source>
</reference>
<dbReference type="EMBL" id="CAKZ01000093">
    <property type="protein sequence ID" value="CCJ81263.1"/>
    <property type="molecule type" value="Genomic_DNA"/>
</dbReference>
<accession>A0ABM9Q755</accession>
<name>A0ABM9Q755_9ENTR</name>
<evidence type="ECO:0000313" key="1">
    <source>
        <dbReference type="EMBL" id="CCJ81263.1"/>
    </source>
</evidence>